<evidence type="ECO:0000313" key="1">
    <source>
        <dbReference type="EMBL" id="SAI74886.1"/>
    </source>
</evidence>
<gene>
    <name evidence="1" type="ORF">SAMEA3906487_04217</name>
</gene>
<dbReference type="PATRIC" id="fig|123899.6.peg.4211"/>
<keyword evidence="2" id="KW-1185">Reference proteome</keyword>
<dbReference type="RefSeq" id="WP_156507939.1">
    <property type="nucleotide sequence ID" value="NZ_LT546646.1"/>
</dbReference>
<geneLocation type="plasmid" evidence="2">
    <name>2</name>
</geneLocation>
<accession>A0A157SY57</accession>
<reference evidence="1 2" key="1">
    <citation type="submission" date="2016-04" db="EMBL/GenBank/DDBJ databases">
        <authorList>
            <consortium name="Pathogen Informatics"/>
        </authorList>
    </citation>
    <scope>NUCLEOTIDE SEQUENCE [LARGE SCALE GENOMIC DNA]</scope>
    <source>
        <strain evidence="1 2">H044680328</strain>
        <plasmid evidence="2">2</plasmid>
    </source>
</reference>
<dbReference type="EMBL" id="LT546646">
    <property type="protein sequence ID" value="SAI74886.1"/>
    <property type="molecule type" value="Genomic_DNA"/>
</dbReference>
<dbReference type="KEGG" id="btrm:SAMEA390648704217"/>
<protein>
    <submittedName>
        <fullName evidence="1">Uncharacterized protein</fullName>
    </submittedName>
</protein>
<dbReference type="Proteomes" id="UP000076825">
    <property type="component" value="Plasmid 2"/>
</dbReference>
<dbReference type="AlphaFoldDB" id="A0A157SY57"/>
<sequence length="48" mass="5906">MSLRARLLALLGLTWLLRAAMMIWMYHPPPISLTRRWLRWACRNRWRA</sequence>
<proteinExistence type="predicted"/>
<organism evidence="1 2">
    <name type="scientific">Bordetella trematum</name>
    <dbReference type="NCBI Taxonomy" id="123899"/>
    <lineage>
        <taxon>Bacteria</taxon>
        <taxon>Pseudomonadati</taxon>
        <taxon>Pseudomonadota</taxon>
        <taxon>Betaproteobacteria</taxon>
        <taxon>Burkholderiales</taxon>
        <taxon>Alcaligenaceae</taxon>
        <taxon>Bordetella</taxon>
    </lineage>
</organism>
<evidence type="ECO:0000313" key="2">
    <source>
        <dbReference type="Proteomes" id="UP000076825"/>
    </source>
</evidence>
<name>A0A157SY57_9BORD</name>